<sequence>MVALLWILAVLLLVLTLVDPRRLWYATTAWQFKHPEANEPSGASFALGRVVSGIGAVGFGLAAIVSTAGSVAPLSQDRLDSAGYSAARELTGSYGKYGSPGVSQITDAIGRDDVEVREGRTVNDDDRSFGESYGIQEFYELRGVDDDSITGCMEVSYVGGLFHDGDIDVDVSYAAGSC</sequence>
<keyword evidence="3" id="KW-1185">Reference proteome</keyword>
<feature type="domain" description="DUF6199" evidence="1">
    <location>
        <begin position="7"/>
        <end position="66"/>
    </location>
</feature>
<evidence type="ECO:0000313" key="3">
    <source>
        <dbReference type="Proteomes" id="UP000649289"/>
    </source>
</evidence>
<dbReference type="InterPro" id="IPR045679">
    <property type="entry name" value="DUF6199"/>
</dbReference>
<proteinExistence type="predicted"/>
<dbReference type="EMBL" id="JACXYY010000008">
    <property type="protein sequence ID" value="MBD3916683.1"/>
    <property type="molecule type" value="Genomic_DNA"/>
</dbReference>
<protein>
    <recommendedName>
        <fullName evidence="1">DUF6199 domain-containing protein</fullName>
    </recommendedName>
</protein>
<dbReference type="Proteomes" id="UP000649289">
    <property type="component" value="Unassembled WGS sequence"/>
</dbReference>
<accession>A0ABR8ML60</accession>
<dbReference type="Pfam" id="PF19701">
    <property type="entry name" value="DUF6199"/>
    <property type="match status" value="1"/>
</dbReference>
<organism evidence="2 3">
    <name type="scientific">Nocardioides hwasunensis</name>
    <dbReference type="NCBI Taxonomy" id="397258"/>
    <lineage>
        <taxon>Bacteria</taxon>
        <taxon>Bacillati</taxon>
        <taxon>Actinomycetota</taxon>
        <taxon>Actinomycetes</taxon>
        <taxon>Propionibacteriales</taxon>
        <taxon>Nocardioidaceae</taxon>
        <taxon>Nocardioides</taxon>
    </lineage>
</organism>
<name>A0ABR8ML60_9ACTN</name>
<evidence type="ECO:0000313" key="2">
    <source>
        <dbReference type="EMBL" id="MBD3916683.1"/>
    </source>
</evidence>
<gene>
    <name evidence="2" type="ORF">IEZ25_18850</name>
</gene>
<dbReference type="RefSeq" id="WP_191201007.1">
    <property type="nucleotide sequence ID" value="NZ_BAAAPA010000001.1"/>
</dbReference>
<evidence type="ECO:0000259" key="1">
    <source>
        <dbReference type="Pfam" id="PF19701"/>
    </source>
</evidence>
<comment type="caution">
    <text evidence="2">The sequence shown here is derived from an EMBL/GenBank/DDBJ whole genome shotgun (WGS) entry which is preliminary data.</text>
</comment>
<reference evidence="2 3" key="1">
    <citation type="submission" date="2020-09" db="EMBL/GenBank/DDBJ databases">
        <title>novel species in genus Nocardioides.</title>
        <authorList>
            <person name="Zhang G."/>
        </authorList>
    </citation>
    <scope>NUCLEOTIDE SEQUENCE [LARGE SCALE GENOMIC DNA]</scope>
    <source>
        <strain evidence="2 3">19197</strain>
    </source>
</reference>